<comment type="caution">
    <text evidence="1">The sequence shown here is derived from an EMBL/GenBank/DDBJ whole genome shotgun (WGS) entry which is preliminary data.</text>
</comment>
<evidence type="ECO:0000313" key="2">
    <source>
        <dbReference type="Proteomes" id="UP000596742"/>
    </source>
</evidence>
<proteinExistence type="predicted"/>
<accession>A0A8B6F739</accession>
<organism evidence="1 2">
    <name type="scientific">Mytilus galloprovincialis</name>
    <name type="common">Mediterranean mussel</name>
    <dbReference type="NCBI Taxonomy" id="29158"/>
    <lineage>
        <taxon>Eukaryota</taxon>
        <taxon>Metazoa</taxon>
        <taxon>Spiralia</taxon>
        <taxon>Lophotrochozoa</taxon>
        <taxon>Mollusca</taxon>
        <taxon>Bivalvia</taxon>
        <taxon>Autobranchia</taxon>
        <taxon>Pteriomorphia</taxon>
        <taxon>Mytilida</taxon>
        <taxon>Mytiloidea</taxon>
        <taxon>Mytilidae</taxon>
        <taxon>Mytilinae</taxon>
        <taxon>Mytilus</taxon>
    </lineage>
</organism>
<keyword evidence="2" id="KW-1185">Reference proteome</keyword>
<dbReference type="AlphaFoldDB" id="A0A8B6F739"/>
<gene>
    <name evidence="1" type="ORF">MGAL_10B034426</name>
</gene>
<dbReference type="Proteomes" id="UP000596742">
    <property type="component" value="Unassembled WGS sequence"/>
</dbReference>
<dbReference type="EMBL" id="UYJE01006406">
    <property type="protein sequence ID" value="VDI45761.1"/>
    <property type="molecule type" value="Genomic_DNA"/>
</dbReference>
<sequence length="400" mass="46797">MMEKRKLSSSEESQYDHKLSSLESKRLKSSDFRTEDLTDIGVFFADNPITVLEVKEKLQLALEIIPQNDRRSCTNLRRRNTVKIPNCIESLCKFTKEHVTFTLEDVDWNKKVSLAPKFRNELLEIEREAIIDLQKAKTELMKFSDEFLNDETNQFGLFTDKHDRLGKRMFLDWSTNTSRFLAEIKKVLEKLSSPLEVPPEPIRDKIEDVILREGVFTSLFMKFAEIFFLQPDFGEHKTISLKIRNKYIGCIPDVRFNQSVQKSEGRSCLLLMLAEVKKDVLKVPDDDDDSKTPWIEKKLKKQVLGQIGSQLLLECWHSVFVPKSLGIVCIGTEIIFLYMDTEFDHYEALMANNITDSHRSTIQYTKSFDIMKMEDRNELVDFLFWLGCLQIQDFNEYFCC</sequence>
<dbReference type="OrthoDB" id="6126197at2759"/>
<reference evidence="1" key="1">
    <citation type="submission" date="2018-11" db="EMBL/GenBank/DDBJ databases">
        <authorList>
            <person name="Alioto T."/>
            <person name="Alioto T."/>
        </authorList>
    </citation>
    <scope>NUCLEOTIDE SEQUENCE</scope>
</reference>
<protein>
    <submittedName>
        <fullName evidence="1">Uncharacterized protein</fullName>
    </submittedName>
</protein>
<evidence type="ECO:0000313" key="1">
    <source>
        <dbReference type="EMBL" id="VDI45761.1"/>
    </source>
</evidence>
<name>A0A8B6F739_MYTGA</name>